<dbReference type="InterPro" id="IPR012337">
    <property type="entry name" value="RNaseH-like_sf"/>
</dbReference>
<dbReference type="SUPFAM" id="SSF53098">
    <property type="entry name" value="Ribonuclease H-like"/>
    <property type="match status" value="2"/>
</dbReference>
<accession>A0A0E0M7S8</accession>
<sequence>MEPASLLHRIGAGGALNTAFTETTNGGDAIGPDSYSIGPSLSLHQHHTGVGAAGDQTTVFAGGDTLAANYPYSSAAPVPYSAQDWHHIGAGGGQNTVFPNFDHTFGVLAPYFAADLHHIGGGGDHNMLFPNIDALAMNTLSLAAPNQYSAAEFYYNGAGGEQNIKGFYYNGVGSEQNIEEFNYNGACGVQNMVPPNMDTLTTDTFMFATPAHYSAAEFYYNGVGGEQNIEKFYYNGVGSEHNIEEFNYNGVSGVQNMVSPNLGTLTANTFSFATLAHYSAAEFYYNGVGGEQNIEEFYYNGASGEQNMAFPNMDTHAANIFSFDAPINNSAEEFHQISAGGEQNMVSLNTDNLAVNAFSFAAPFNYSAAEVPHHIGASGKQNTVCPNIDTPLAANAFSFVALVHYSDANADLHVVDAGSEQHTVVSDVDALGIPPAPPSPTPASIIMDNSQSSNHLTNATVQSVWRENYMEQFKLVVDALNQPRRHLYIAIDMEFAADATTNIGRRPVTSTGCYQHLGKFVNGGDIVQMGLTFAFIGDGEQSPHSPPIALEINFNIDIKARKYNKKSIAFLSRQGHDLREHRKRGVSPRCVYEGLLRHLPFGDDRSVTWLAYHGDYDLGFLLCLLQREGHRGNHLPCQLGTFLHQLREEFPAFYDVRVMRQMLEDHGFSGKLTGLAEYLGIQRTGTAHHAGSDALLTLSCFFKIFSCLSGEELHQLDARRGLLAGLEEWNMAIKCARHIDDHTRNIKVIEVVADNLDEEARRIGELVVSNFNIIGVEVNQAIHPRLGRKAYEMIIAFMNPEGMLAYGRAWKFCISRSMSDNGYVLNMKQLAELMQSCGATNNPDVSWVTFHGSDAIYSLIRSANGVPSLISGESFFPSLYDVALIVRRFHGIGTLPTTERKVGIFDVARALKLKAIKADKEAERVLLTLRCFMRLAELIP</sequence>
<dbReference type="Gramene" id="OPUNC10G08960.1">
    <property type="protein sequence ID" value="OPUNC10G08960.1"/>
    <property type="gene ID" value="OPUNC10G08960"/>
</dbReference>
<dbReference type="PANTHER" id="PTHR10797">
    <property type="entry name" value="CCR4-NOT TRANSCRIPTION COMPLEX SUBUNIT"/>
    <property type="match status" value="1"/>
</dbReference>
<name>A0A0E0M7S8_ORYPU</name>
<dbReference type="InterPro" id="IPR036397">
    <property type="entry name" value="RNaseH_sf"/>
</dbReference>
<reference evidence="1" key="2">
    <citation type="submission" date="2018-05" db="EMBL/GenBank/DDBJ databases">
        <title>OpunRS2 (Oryza punctata Reference Sequence Version 2).</title>
        <authorList>
            <person name="Zhang J."/>
            <person name="Kudrna D."/>
            <person name="Lee S."/>
            <person name="Talag J."/>
            <person name="Welchert J."/>
            <person name="Wing R.A."/>
        </authorList>
    </citation>
    <scope>NUCLEOTIDE SEQUENCE [LARGE SCALE GENOMIC DNA]</scope>
</reference>
<dbReference type="GO" id="GO:0003676">
    <property type="term" value="F:nucleic acid binding"/>
    <property type="evidence" value="ECO:0007669"/>
    <property type="project" value="InterPro"/>
</dbReference>
<dbReference type="GO" id="GO:0030014">
    <property type="term" value="C:CCR4-NOT complex"/>
    <property type="evidence" value="ECO:0007669"/>
    <property type="project" value="InterPro"/>
</dbReference>
<organism evidence="1">
    <name type="scientific">Oryza punctata</name>
    <name type="common">Red rice</name>
    <dbReference type="NCBI Taxonomy" id="4537"/>
    <lineage>
        <taxon>Eukaryota</taxon>
        <taxon>Viridiplantae</taxon>
        <taxon>Streptophyta</taxon>
        <taxon>Embryophyta</taxon>
        <taxon>Tracheophyta</taxon>
        <taxon>Spermatophyta</taxon>
        <taxon>Magnoliopsida</taxon>
        <taxon>Liliopsida</taxon>
        <taxon>Poales</taxon>
        <taxon>Poaceae</taxon>
        <taxon>BOP clade</taxon>
        <taxon>Oryzoideae</taxon>
        <taxon>Oryzeae</taxon>
        <taxon>Oryzinae</taxon>
        <taxon>Oryza</taxon>
    </lineage>
</organism>
<dbReference type="InterPro" id="IPR039637">
    <property type="entry name" value="CNOT7/CNOT8/Pop2"/>
</dbReference>
<protein>
    <submittedName>
        <fullName evidence="1">Uncharacterized protein</fullName>
    </submittedName>
</protein>
<dbReference type="STRING" id="4537.A0A0E0M7S8"/>
<dbReference type="FunFam" id="3.30.420.10:FF:000130">
    <property type="entry name" value="CAF1 family ribonuclease containing protein"/>
    <property type="match status" value="1"/>
</dbReference>
<dbReference type="GO" id="GO:0004535">
    <property type="term" value="F:poly(A)-specific ribonuclease activity"/>
    <property type="evidence" value="ECO:0007669"/>
    <property type="project" value="InterPro"/>
</dbReference>
<dbReference type="Gene3D" id="3.30.420.10">
    <property type="entry name" value="Ribonuclease H-like superfamily/Ribonuclease H"/>
    <property type="match status" value="2"/>
</dbReference>
<keyword evidence="2" id="KW-1185">Reference proteome</keyword>
<dbReference type="eggNOG" id="KOG0304">
    <property type="taxonomic scope" value="Eukaryota"/>
</dbReference>
<dbReference type="AlphaFoldDB" id="A0A0E0M7S8"/>
<dbReference type="OMA" id="VGGFHGI"/>
<dbReference type="HOGENOM" id="CLU_010072_0_0_1"/>
<dbReference type="Proteomes" id="UP000026962">
    <property type="component" value="Chromosome 10"/>
</dbReference>
<proteinExistence type="predicted"/>
<evidence type="ECO:0000313" key="1">
    <source>
        <dbReference type="EnsemblPlants" id="OPUNC10G08960.1"/>
    </source>
</evidence>
<evidence type="ECO:0000313" key="2">
    <source>
        <dbReference type="Proteomes" id="UP000026962"/>
    </source>
</evidence>
<reference evidence="1" key="1">
    <citation type="submission" date="2015-04" db="UniProtKB">
        <authorList>
            <consortium name="EnsemblPlants"/>
        </authorList>
    </citation>
    <scope>IDENTIFICATION</scope>
</reference>
<dbReference type="EnsemblPlants" id="OPUNC10G08960.1">
    <property type="protein sequence ID" value="OPUNC10G08960.1"/>
    <property type="gene ID" value="OPUNC10G08960"/>
</dbReference>